<comment type="caution">
    <text evidence="1">The sequence shown here is derived from an EMBL/GenBank/DDBJ whole genome shotgun (WGS) entry which is preliminary data.</text>
</comment>
<dbReference type="EMBL" id="VZOL01000027">
    <property type="protein sequence ID" value="KAB0685415.1"/>
    <property type="molecule type" value="Genomic_DNA"/>
</dbReference>
<dbReference type="AlphaFoldDB" id="A0A6L3NP29"/>
<gene>
    <name evidence="1" type="ORF">F7R13_04740</name>
</gene>
<evidence type="ECO:0000313" key="1">
    <source>
        <dbReference type="EMBL" id="KAB0685415.1"/>
    </source>
</evidence>
<name>A0A6L3NP29_9BURK</name>
<dbReference type="Proteomes" id="UP000473571">
    <property type="component" value="Unassembled WGS sequence"/>
</dbReference>
<accession>A0A6L3NP29</accession>
<reference evidence="1 2" key="1">
    <citation type="submission" date="2019-09" db="EMBL/GenBank/DDBJ databases">
        <title>Draft genome sequences of 48 bacterial type strains from the CCUG.</title>
        <authorList>
            <person name="Tunovic T."/>
            <person name="Pineiro-Iglesias B."/>
            <person name="Unosson C."/>
            <person name="Inganas E."/>
            <person name="Ohlen M."/>
            <person name="Cardew S."/>
            <person name="Jensie-Markopoulos S."/>
            <person name="Salva-Serra F."/>
            <person name="Jaen-Luchoro D."/>
            <person name="Karlsson R."/>
            <person name="Svensson-Stadler L."/>
            <person name="Chun J."/>
            <person name="Moore E."/>
        </authorList>
    </citation>
    <scope>NUCLEOTIDE SEQUENCE [LARGE SCALE GENOMIC DNA]</scope>
    <source>
        <strain evidence="1 2">CCUG 65687</strain>
    </source>
</reference>
<proteinExistence type="predicted"/>
<organism evidence="1 2">
    <name type="scientific">Burkholderia territorii</name>
    <dbReference type="NCBI Taxonomy" id="1503055"/>
    <lineage>
        <taxon>Bacteria</taxon>
        <taxon>Pseudomonadati</taxon>
        <taxon>Pseudomonadota</taxon>
        <taxon>Betaproteobacteria</taxon>
        <taxon>Burkholderiales</taxon>
        <taxon>Burkholderiaceae</taxon>
        <taxon>Burkholderia</taxon>
        <taxon>Burkholderia cepacia complex</taxon>
    </lineage>
</organism>
<keyword evidence="1" id="KW-0966">Cell projection</keyword>
<evidence type="ECO:0000313" key="2">
    <source>
        <dbReference type="Proteomes" id="UP000473571"/>
    </source>
</evidence>
<sequence>APPGAAAGDGGQPGTFGARFRDALADEAAKRFGRGKDR</sequence>
<protein>
    <submittedName>
        <fullName evidence="1">Flagellar biosynthesis protein FliO</fullName>
    </submittedName>
</protein>
<keyword evidence="1" id="KW-0282">Flagellum</keyword>
<keyword evidence="1" id="KW-0969">Cilium</keyword>
<feature type="non-terminal residue" evidence="1">
    <location>
        <position position="1"/>
    </location>
</feature>